<reference evidence="2 3" key="1">
    <citation type="journal article" date="2013" name="Nat. Commun.">
        <title>Genome analysis reveals insights into physiology and longevity of the Brandt's bat Myotis brandtii.</title>
        <authorList>
            <person name="Seim I."/>
            <person name="Fang X."/>
            <person name="Xiong Z."/>
            <person name="Lobanov A.V."/>
            <person name="Huang Z."/>
            <person name="Ma S."/>
            <person name="Feng Y."/>
            <person name="Turanov A.A."/>
            <person name="Zhu Y."/>
            <person name="Lenz T.L."/>
            <person name="Gerashchenko M.V."/>
            <person name="Fan D."/>
            <person name="Hee Yim S."/>
            <person name="Yao X."/>
            <person name="Jordan D."/>
            <person name="Xiong Y."/>
            <person name="Ma Y."/>
            <person name="Lyapunov A.N."/>
            <person name="Chen G."/>
            <person name="Kulakova O.I."/>
            <person name="Sun Y."/>
            <person name="Lee S.G."/>
            <person name="Bronson R.T."/>
            <person name="Moskalev A.A."/>
            <person name="Sunyaev S.R."/>
            <person name="Zhang G."/>
            <person name="Krogh A."/>
            <person name="Wang J."/>
            <person name="Gladyshev V.N."/>
        </authorList>
    </citation>
    <scope>NUCLEOTIDE SEQUENCE [LARGE SCALE GENOMIC DNA]</scope>
</reference>
<accession>S7QE54</accession>
<dbReference type="AlphaFoldDB" id="S7QE54"/>
<evidence type="ECO:0000313" key="2">
    <source>
        <dbReference type="EMBL" id="EPQ19457.1"/>
    </source>
</evidence>
<sequence length="73" mass="7949">MAGEKVEEVGKDFFPLTPFSSVPGKLIAAHPEQKNEQKHQTNLARQAAEEVKEPPCPAGAREDQSGSEEVCED</sequence>
<gene>
    <name evidence="2" type="ORF">D623_10010951</name>
</gene>
<proteinExistence type="predicted"/>
<organism evidence="2 3">
    <name type="scientific">Myotis brandtii</name>
    <name type="common">Brandt's bat</name>
    <dbReference type="NCBI Taxonomy" id="109478"/>
    <lineage>
        <taxon>Eukaryota</taxon>
        <taxon>Metazoa</taxon>
        <taxon>Chordata</taxon>
        <taxon>Craniata</taxon>
        <taxon>Vertebrata</taxon>
        <taxon>Euteleostomi</taxon>
        <taxon>Mammalia</taxon>
        <taxon>Eutheria</taxon>
        <taxon>Laurasiatheria</taxon>
        <taxon>Chiroptera</taxon>
        <taxon>Yangochiroptera</taxon>
        <taxon>Vespertilionidae</taxon>
        <taxon>Myotis</taxon>
    </lineage>
</organism>
<dbReference type="Proteomes" id="UP000052978">
    <property type="component" value="Unassembled WGS sequence"/>
</dbReference>
<evidence type="ECO:0000313" key="3">
    <source>
        <dbReference type="Proteomes" id="UP000052978"/>
    </source>
</evidence>
<name>S7QE54_MYOBR</name>
<evidence type="ECO:0000256" key="1">
    <source>
        <dbReference type="SAM" id="MobiDB-lite"/>
    </source>
</evidence>
<keyword evidence="3" id="KW-1185">Reference proteome</keyword>
<protein>
    <submittedName>
        <fullName evidence="2">Uncharacterized protein</fullName>
    </submittedName>
</protein>
<feature type="region of interest" description="Disordered" evidence="1">
    <location>
        <begin position="19"/>
        <end position="73"/>
    </location>
</feature>
<dbReference type="EMBL" id="KE164688">
    <property type="protein sequence ID" value="EPQ19457.1"/>
    <property type="molecule type" value="Genomic_DNA"/>
</dbReference>